<accession>A0ABV9YX77</accession>
<dbReference type="Gene3D" id="3.30.300.30">
    <property type="match status" value="1"/>
</dbReference>
<comment type="caution">
    <text evidence="7">The sequence shown here is derived from an EMBL/GenBank/DDBJ whole genome shotgun (WGS) entry which is preliminary data.</text>
</comment>
<dbReference type="RefSeq" id="WP_114957250.1">
    <property type="nucleotide sequence ID" value="NZ_JBHSJF010000002.1"/>
</dbReference>
<evidence type="ECO:0000259" key="5">
    <source>
        <dbReference type="Pfam" id="PF00501"/>
    </source>
</evidence>
<comment type="similarity">
    <text evidence="1">Belongs to the ATP-dependent AMP-binding enzyme family.</text>
</comment>
<proteinExistence type="inferred from homology"/>
<dbReference type="PANTHER" id="PTHR43107">
    <property type="entry name" value="LONG-CHAIN FATTY ACID TRANSPORT PROTEIN"/>
    <property type="match status" value="1"/>
</dbReference>
<dbReference type="InterPro" id="IPR025110">
    <property type="entry name" value="AMP-bd_C"/>
</dbReference>
<evidence type="ECO:0000256" key="2">
    <source>
        <dbReference type="ARBA" id="ARBA00022598"/>
    </source>
</evidence>
<organism evidence="7 8">
    <name type="scientific">Flaviflagellibacter deserti</name>
    <dbReference type="NCBI Taxonomy" id="2267266"/>
    <lineage>
        <taxon>Bacteria</taxon>
        <taxon>Pseudomonadati</taxon>
        <taxon>Pseudomonadota</taxon>
        <taxon>Alphaproteobacteria</taxon>
        <taxon>Hyphomicrobiales</taxon>
        <taxon>Flaviflagellibacter</taxon>
    </lineage>
</organism>
<keyword evidence="3" id="KW-0547">Nucleotide-binding</keyword>
<evidence type="ECO:0000259" key="6">
    <source>
        <dbReference type="Pfam" id="PF13193"/>
    </source>
</evidence>
<feature type="domain" description="AMP-dependent synthetase/ligase" evidence="5">
    <location>
        <begin position="42"/>
        <end position="363"/>
    </location>
</feature>
<evidence type="ECO:0000256" key="1">
    <source>
        <dbReference type="ARBA" id="ARBA00006432"/>
    </source>
</evidence>
<dbReference type="InterPro" id="IPR000873">
    <property type="entry name" value="AMP-dep_synth/lig_dom"/>
</dbReference>
<dbReference type="Gene3D" id="3.40.50.12780">
    <property type="entry name" value="N-terminal domain of ligase-like"/>
    <property type="match status" value="1"/>
</dbReference>
<protein>
    <submittedName>
        <fullName evidence="7">Long-chain-acyl-CoA synthetase</fullName>
        <ecNumber evidence="7">6.2.1.3</ecNumber>
    </submittedName>
</protein>
<feature type="domain" description="AMP-binding enzyme C-terminal" evidence="6">
    <location>
        <begin position="478"/>
        <end position="551"/>
    </location>
</feature>
<dbReference type="Pfam" id="PF13193">
    <property type="entry name" value="AMP-binding_C"/>
    <property type="match status" value="1"/>
</dbReference>
<reference evidence="8" key="1">
    <citation type="journal article" date="2019" name="Int. J. Syst. Evol. Microbiol.">
        <title>The Global Catalogue of Microorganisms (GCM) 10K type strain sequencing project: providing services to taxonomists for standard genome sequencing and annotation.</title>
        <authorList>
            <consortium name="The Broad Institute Genomics Platform"/>
            <consortium name="The Broad Institute Genome Sequencing Center for Infectious Disease"/>
            <person name="Wu L."/>
            <person name="Ma J."/>
        </authorList>
    </citation>
    <scope>NUCLEOTIDE SEQUENCE [LARGE SCALE GENOMIC DNA]</scope>
    <source>
        <strain evidence="8">CGMCC 1.16444</strain>
    </source>
</reference>
<sequence>MGVFDRVRRNWVLATGALRALRALAPIMKNRNRVFPDVITELAEKHGDKTALIAHCESFTFREIDERANRYARWAQANGVQKGDVVALMMLNRPDYMVFWIGVTRAGGVVALLNTNLSGAGLAHCVDIVSPKHVIVGAGLSDAFGTAHGLLKTKPIIWAHGGEGGGDPRVDEAMKGFSDAPLSADEKPALNIEDHALFIYTSGTTGLPKAANINHYRLMAMTLGFSGIMNVQPSDRMYDTLPMYHSNGGVLATGATLVGGGSVVIREKFSAREFWADAAQSEATLVFYIGELLRYLLNAPPGPADKSHKVRLCCGNGLRGDIWIPFKERFAIPQILEWYAATEGNVAVFNWDGTPGAVGRIPWWLESRFVVKIVKFDLDSETPLRGLDGLCIEAEPGEAGEVIGQIVNDPQKPTNRFEGYADKGATESKILRDVFKHSDMWFRTGDLMKKDEDGYFYFVDRIGDTFRWKGENVATIQVAEALTEYAQVEDALVYGVEVPGSDGRAGMASLVVKEGFDLSGLAEHVKKELPDYARPVFLRVTDAIDVTGTFKPRRVEMRKEGFDPGKVKDKLFVRDAASGAYQSLDKARFEQIQAGKLRP</sequence>
<dbReference type="PROSITE" id="PS00455">
    <property type="entry name" value="AMP_BINDING"/>
    <property type="match status" value="1"/>
</dbReference>
<dbReference type="InterPro" id="IPR020845">
    <property type="entry name" value="AMP-binding_CS"/>
</dbReference>
<dbReference type="SUPFAM" id="SSF56801">
    <property type="entry name" value="Acetyl-CoA synthetase-like"/>
    <property type="match status" value="1"/>
</dbReference>
<dbReference type="PANTHER" id="PTHR43107:SF15">
    <property type="entry name" value="FATTY ACID TRANSPORT PROTEIN 3, ISOFORM A"/>
    <property type="match status" value="1"/>
</dbReference>
<dbReference type="InterPro" id="IPR042099">
    <property type="entry name" value="ANL_N_sf"/>
</dbReference>
<gene>
    <name evidence="7" type="ORF">ACFPFW_02165</name>
</gene>
<dbReference type="InterPro" id="IPR045851">
    <property type="entry name" value="AMP-bd_C_sf"/>
</dbReference>
<evidence type="ECO:0000256" key="3">
    <source>
        <dbReference type="ARBA" id="ARBA00022741"/>
    </source>
</evidence>
<dbReference type="EMBL" id="JBHSJF010000002">
    <property type="protein sequence ID" value="MFC5066819.1"/>
    <property type="molecule type" value="Genomic_DNA"/>
</dbReference>
<keyword evidence="2 7" id="KW-0436">Ligase</keyword>
<dbReference type="GO" id="GO:0004467">
    <property type="term" value="F:long-chain fatty acid-CoA ligase activity"/>
    <property type="evidence" value="ECO:0007669"/>
    <property type="project" value="UniProtKB-EC"/>
</dbReference>
<keyword evidence="4" id="KW-0067">ATP-binding</keyword>
<dbReference type="Pfam" id="PF00501">
    <property type="entry name" value="AMP-binding"/>
    <property type="match status" value="1"/>
</dbReference>
<dbReference type="EC" id="6.2.1.3" evidence="7"/>
<evidence type="ECO:0000313" key="8">
    <source>
        <dbReference type="Proteomes" id="UP001595796"/>
    </source>
</evidence>
<evidence type="ECO:0000313" key="7">
    <source>
        <dbReference type="EMBL" id="MFC5066819.1"/>
    </source>
</evidence>
<keyword evidence="8" id="KW-1185">Reference proteome</keyword>
<dbReference type="Proteomes" id="UP001595796">
    <property type="component" value="Unassembled WGS sequence"/>
</dbReference>
<dbReference type="NCBIfam" id="NF006134">
    <property type="entry name" value="PRK08279.1"/>
    <property type="match status" value="1"/>
</dbReference>
<name>A0ABV9YX77_9HYPH</name>
<evidence type="ECO:0000256" key="4">
    <source>
        <dbReference type="ARBA" id="ARBA00022840"/>
    </source>
</evidence>